<evidence type="ECO:0000313" key="5">
    <source>
        <dbReference type="EMBL" id="RPD87130.1"/>
    </source>
</evidence>
<dbReference type="SFLD" id="SFLDS00003">
    <property type="entry name" value="Haloacid_Dehalogenase"/>
    <property type="match status" value="1"/>
</dbReference>
<dbReference type="Pfam" id="PF13419">
    <property type="entry name" value="HAD_2"/>
    <property type="match status" value="1"/>
</dbReference>
<protein>
    <submittedName>
        <fullName evidence="5">HAD family hydrolase</fullName>
    </submittedName>
</protein>
<dbReference type="InterPro" id="IPR023214">
    <property type="entry name" value="HAD_sf"/>
</dbReference>
<evidence type="ECO:0000256" key="2">
    <source>
        <dbReference type="ARBA" id="ARBA00022723"/>
    </source>
</evidence>
<dbReference type="PANTHER" id="PTHR46470">
    <property type="entry name" value="N-ACYLNEURAMINATE-9-PHOSPHATASE"/>
    <property type="match status" value="1"/>
</dbReference>
<name>A0A3N4N4V5_9NEIS</name>
<dbReference type="InterPro" id="IPR006439">
    <property type="entry name" value="HAD-SF_hydro_IA"/>
</dbReference>
<dbReference type="RefSeq" id="WP_123804439.1">
    <property type="nucleotide sequence ID" value="NZ_RPFL01000015.1"/>
</dbReference>
<keyword evidence="3 5" id="KW-0378">Hydrolase</keyword>
<dbReference type="NCBIfam" id="TIGR01549">
    <property type="entry name" value="HAD-SF-IA-v1"/>
    <property type="match status" value="1"/>
</dbReference>
<dbReference type="Gene3D" id="3.40.50.1000">
    <property type="entry name" value="HAD superfamily/HAD-like"/>
    <property type="match status" value="1"/>
</dbReference>
<evidence type="ECO:0000256" key="3">
    <source>
        <dbReference type="ARBA" id="ARBA00022801"/>
    </source>
</evidence>
<keyword evidence="2" id="KW-0479">Metal-binding</keyword>
<keyword evidence="6" id="KW-1185">Reference proteome</keyword>
<organism evidence="5 6">
    <name type="scientific">Neisseria weixii</name>
    <dbReference type="NCBI Taxonomy" id="1853276"/>
    <lineage>
        <taxon>Bacteria</taxon>
        <taxon>Pseudomonadati</taxon>
        <taxon>Pseudomonadota</taxon>
        <taxon>Betaproteobacteria</taxon>
        <taxon>Neisseriales</taxon>
        <taxon>Neisseriaceae</taxon>
        <taxon>Neisseria</taxon>
    </lineage>
</organism>
<dbReference type="AlphaFoldDB" id="A0A3N4N4V5"/>
<reference evidence="5 6" key="1">
    <citation type="submission" date="2018-11" db="EMBL/GenBank/DDBJ databases">
        <title>Neisseria weixii sp. nov. isolated from the rectal contents of plateau pika (Ochotona cruzoniae).</title>
        <authorList>
            <person name="Zhang G."/>
        </authorList>
    </citation>
    <scope>NUCLEOTIDE SEQUENCE [LARGE SCALE GENOMIC DNA]</scope>
    <source>
        <strain evidence="5 6">10009</strain>
    </source>
</reference>
<accession>A0A3N4N4V5</accession>
<dbReference type="OrthoDB" id="148966at2"/>
<dbReference type="SFLD" id="SFLDG01129">
    <property type="entry name" value="C1.5:_HAD__Beta-PGM__Phosphata"/>
    <property type="match status" value="1"/>
</dbReference>
<dbReference type="GO" id="GO:0016791">
    <property type="term" value="F:phosphatase activity"/>
    <property type="evidence" value="ECO:0007669"/>
    <property type="project" value="TreeGrafter"/>
</dbReference>
<dbReference type="GO" id="GO:0044281">
    <property type="term" value="P:small molecule metabolic process"/>
    <property type="evidence" value="ECO:0007669"/>
    <property type="project" value="UniProtKB-ARBA"/>
</dbReference>
<dbReference type="InterPro" id="IPR051400">
    <property type="entry name" value="HAD-like_hydrolase"/>
</dbReference>
<dbReference type="Gene3D" id="1.10.150.520">
    <property type="match status" value="1"/>
</dbReference>
<dbReference type="EMBL" id="RPFL01000015">
    <property type="protein sequence ID" value="RPD87130.1"/>
    <property type="molecule type" value="Genomic_DNA"/>
</dbReference>
<proteinExistence type="predicted"/>
<dbReference type="SUPFAM" id="SSF56784">
    <property type="entry name" value="HAD-like"/>
    <property type="match status" value="1"/>
</dbReference>
<dbReference type="GO" id="GO:0046872">
    <property type="term" value="F:metal ion binding"/>
    <property type="evidence" value="ECO:0007669"/>
    <property type="project" value="UniProtKB-KW"/>
</dbReference>
<dbReference type="Proteomes" id="UP000272412">
    <property type="component" value="Unassembled WGS sequence"/>
</dbReference>
<sequence>MKINDTRNAVLVFDLDDTLYSEYDYKVSGIQSVIQTIAALYPEYDLHSLKSAVDYKDKDWLDVICTQCRLNDSEKQTLLWQYRLHKPVIRPYMDYKSLKDITQNFAATALITDGRSITQRLKLAALGIMDLFADILISESFQSEKPHPERFVYLQNKYGKNHQFIYVGDNIKKDFVTPKTMGWLTIGLKGSEHNIHQHESGDFDVAYHPHLWIESLTDLRKHFGI</sequence>
<evidence type="ECO:0000313" key="6">
    <source>
        <dbReference type="Proteomes" id="UP000272412"/>
    </source>
</evidence>
<evidence type="ECO:0000256" key="4">
    <source>
        <dbReference type="ARBA" id="ARBA00022842"/>
    </source>
</evidence>
<gene>
    <name evidence="5" type="ORF">EGK74_06470</name>
</gene>
<comment type="caution">
    <text evidence="5">The sequence shown here is derived from an EMBL/GenBank/DDBJ whole genome shotgun (WGS) entry which is preliminary data.</text>
</comment>
<comment type="cofactor">
    <cofactor evidence="1">
        <name>Mg(2+)</name>
        <dbReference type="ChEBI" id="CHEBI:18420"/>
    </cofactor>
</comment>
<dbReference type="InterPro" id="IPR041492">
    <property type="entry name" value="HAD_2"/>
</dbReference>
<keyword evidence="4" id="KW-0460">Magnesium</keyword>
<dbReference type="PANTHER" id="PTHR46470:SF2">
    <property type="entry name" value="GLYCERALDEHYDE 3-PHOSPHATE PHOSPHATASE"/>
    <property type="match status" value="1"/>
</dbReference>
<dbReference type="InterPro" id="IPR036412">
    <property type="entry name" value="HAD-like_sf"/>
</dbReference>
<evidence type="ECO:0000256" key="1">
    <source>
        <dbReference type="ARBA" id="ARBA00001946"/>
    </source>
</evidence>